<sequence length="83" mass="9449">MRTKPKTNCFRIGKFPILFCFPWPKLFCPQLVTKWIPLGYLPDKPMEQKSHYTKCGAAIDQMNGPCCRSGNIFCPTKNSACFG</sequence>
<comment type="caution">
    <text evidence="1">The sequence shown here is derived from an EMBL/GenBank/DDBJ whole genome shotgun (WGS) entry which is preliminary data.</text>
</comment>
<evidence type="ECO:0000313" key="2">
    <source>
        <dbReference type="Proteomes" id="UP000009319"/>
    </source>
</evidence>
<proteinExistence type="predicted"/>
<name>K0Q6N9_9HYPH</name>
<gene>
    <name evidence="1" type="ORF">BN77_p2190011</name>
</gene>
<organism evidence="1 2">
    <name type="scientific">Rhizobium mesoamericanum STM3625</name>
    <dbReference type="NCBI Taxonomy" id="1211777"/>
    <lineage>
        <taxon>Bacteria</taxon>
        <taxon>Pseudomonadati</taxon>
        <taxon>Pseudomonadota</taxon>
        <taxon>Alphaproteobacteria</taxon>
        <taxon>Hyphomicrobiales</taxon>
        <taxon>Rhizobiaceae</taxon>
        <taxon>Rhizobium/Agrobacterium group</taxon>
        <taxon>Rhizobium</taxon>
    </lineage>
</organism>
<evidence type="ECO:0000313" key="1">
    <source>
        <dbReference type="EMBL" id="CCM80189.1"/>
    </source>
</evidence>
<protein>
    <submittedName>
        <fullName evidence="1">Uncharacterized protein</fullName>
    </submittedName>
</protein>
<dbReference type="STRING" id="1211777.BN77_p2190011"/>
<reference evidence="1 2" key="1">
    <citation type="journal article" date="2013" name="Genome Announc.">
        <title>Draft Genome Sequence of Rhizobium mesoamericanum STM3625, a Nitrogen-Fixing Symbiont of Mimosa pudica Isolated in French Guiana (South America).</title>
        <authorList>
            <person name="Moulin L."/>
            <person name="Mornico D."/>
            <person name="Melkonian R."/>
            <person name="Klonowska A."/>
        </authorList>
    </citation>
    <scope>NUCLEOTIDE SEQUENCE [LARGE SCALE GENOMIC DNA]</scope>
    <source>
        <strain evidence="1 2">STM3625</strain>
    </source>
</reference>
<dbReference type="AlphaFoldDB" id="K0Q6N9"/>
<dbReference type="Proteomes" id="UP000009319">
    <property type="component" value="Unassembled WGS sequence"/>
</dbReference>
<dbReference type="EMBL" id="CANI01000082">
    <property type="protein sequence ID" value="CCM80189.1"/>
    <property type="molecule type" value="Genomic_DNA"/>
</dbReference>
<keyword evidence="2" id="KW-1185">Reference proteome</keyword>
<accession>K0Q6N9</accession>
<dbReference type="HOGENOM" id="CLU_2540247_0_0_5"/>